<gene>
    <name evidence="2" type="primary">urtA</name>
    <name evidence="2" type="ORF">GCM10022419_132000</name>
</gene>
<dbReference type="PROSITE" id="PS51257">
    <property type="entry name" value="PROKAR_LIPOPROTEIN"/>
    <property type="match status" value="1"/>
</dbReference>
<feature type="chain" id="PRO_5045981736" evidence="1">
    <location>
        <begin position="24"/>
        <end position="402"/>
    </location>
</feature>
<proteinExistence type="predicted"/>
<dbReference type="EMBL" id="BAABDQ010000072">
    <property type="protein sequence ID" value="GAA3623947.1"/>
    <property type="molecule type" value="Genomic_DNA"/>
</dbReference>
<comment type="caution">
    <text evidence="2">The sequence shown here is derived from an EMBL/GenBank/DDBJ whole genome shotgun (WGS) entry which is preliminary data.</text>
</comment>
<feature type="signal peptide" evidence="1">
    <location>
        <begin position="1"/>
        <end position="23"/>
    </location>
</feature>
<dbReference type="NCBIfam" id="TIGR03407">
    <property type="entry name" value="urea_ABC_UrtA"/>
    <property type="match status" value="1"/>
</dbReference>
<dbReference type="InterPro" id="IPR017777">
    <property type="entry name" value="ABC_urea-bd_UrtA"/>
</dbReference>
<dbReference type="CDD" id="cd06355">
    <property type="entry name" value="PBP1_FmdD-like"/>
    <property type="match status" value="1"/>
</dbReference>
<evidence type="ECO:0000313" key="2">
    <source>
        <dbReference type="EMBL" id="GAA3623947.1"/>
    </source>
</evidence>
<accession>A0ABP7A316</accession>
<dbReference type="RefSeq" id="WP_345580155.1">
    <property type="nucleotide sequence ID" value="NZ_BAABDQ010000072.1"/>
</dbReference>
<name>A0ABP7A316_9ACTN</name>
<evidence type="ECO:0000313" key="3">
    <source>
        <dbReference type="Proteomes" id="UP001500630"/>
    </source>
</evidence>
<dbReference type="Gene3D" id="3.40.50.2300">
    <property type="match status" value="2"/>
</dbReference>
<dbReference type="Proteomes" id="UP001500630">
    <property type="component" value="Unassembled WGS sequence"/>
</dbReference>
<dbReference type="PANTHER" id="PTHR47628:SF1">
    <property type="entry name" value="ALIPHATIC AMIDASE EXPRESSION-REGULATING PROTEIN"/>
    <property type="match status" value="1"/>
</dbReference>
<dbReference type="PANTHER" id="PTHR47628">
    <property type="match status" value="1"/>
</dbReference>
<organism evidence="2 3">
    <name type="scientific">Nonomuraea rosea</name>
    <dbReference type="NCBI Taxonomy" id="638574"/>
    <lineage>
        <taxon>Bacteria</taxon>
        <taxon>Bacillati</taxon>
        <taxon>Actinomycetota</taxon>
        <taxon>Actinomycetes</taxon>
        <taxon>Streptosporangiales</taxon>
        <taxon>Streptosporangiaceae</taxon>
        <taxon>Nonomuraea</taxon>
    </lineage>
</organism>
<keyword evidence="3" id="KW-1185">Reference proteome</keyword>
<dbReference type="InterPro" id="IPR028082">
    <property type="entry name" value="Peripla_BP_I"/>
</dbReference>
<evidence type="ECO:0000256" key="1">
    <source>
        <dbReference type="SAM" id="SignalP"/>
    </source>
</evidence>
<dbReference type="InterPro" id="IPR000709">
    <property type="entry name" value="Leu_Ile_Val-bd"/>
</dbReference>
<reference evidence="3" key="1">
    <citation type="journal article" date="2019" name="Int. J. Syst. Evol. Microbiol.">
        <title>The Global Catalogue of Microorganisms (GCM) 10K type strain sequencing project: providing services to taxonomists for standard genome sequencing and annotation.</title>
        <authorList>
            <consortium name="The Broad Institute Genomics Platform"/>
            <consortium name="The Broad Institute Genome Sequencing Center for Infectious Disease"/>
            <person name="Wu L."/>
            <person name="Ma J."/>
        </authorList>
    </citation>
    <scope>NUCLEOTIDE SEQUENCE [LARGE SCALE GENOMIC DNA]</scope>
    <source>
        <strain evidence="3">JCM 17326</strain>
    </source>
</reference>
<dbReference type="PRINTS" id="PR00337">
    <property type="entry name" value="LEUILEVALBP"/>
</dbReference>
<dbReference type="Pfam" id="PF13433">
    <property type="entry name" value="Peripla_BP_5"/>
    <property type="match status" value="1"/>
</dbReference>
<keyword evidence="1" id="KW-0732">Signal</keyword>
<protein>
    <submittedName>
        <fullName evidence="2">Urea ABC transporter substrate-binding protein</fullName>
    </submittedName>
</protein>
<sequence length="402" mass="43221">MRIPRTLVSGALLLALAACGSDAGPAASSNEIKVGLLHSLSGTMAISEVTVRDAELLAIEEINKAGGVLGKQLVPVVEDGASDWPTFAEKATKLIRQDKVATVFGGWTSASRKAMLPVFERYKALLWYPVQYEGLESSPYIFYTGATTNQQIIPGLDYLKEQGKKKVFLVGSDYVFPRTANKIIKAYAAANGMEVLGEEYTPLGHTEYSTLVNKVVQAKPDAVFNTLNGDSNVAFFKQLKSAGVSAESMPVLSVSVAEEEVTGIGVDNIVGQPVAWNYYQTTETPANDAFVKAYKAKYGQNKVTSDPMEAGYNAVYLWAEAVKKANSTEVEAVKKAAGGIALERPEGLVTIDGENQHMYKTARIGIIQPDGLIKQVWDSGKPIKPDPFLKGYPWAAGLAAGQ</sequence>
<dbReference type="SUPFAM" id="SSF53822">
    <property type="entry name" value="Periplasmic binding protein-like I"/>
    <property type="match status" value="1"/>
</dbReference>